<dbReference type="PROSITE" id="PS50082">
    <property type="entry name" value="WD_REPEATS_2"/>
    <property type="match status" value="1"/>
</dbReference>
<dbReference type="InterPro" id="IPR015943">
    <property type="entry name" value="WD40/YVTN_repeat-like_dom_sf"/>
</dbReference>
<accession>A0A0B7C589</accession>
<dbReference type="GO" id="GO:0034045">
    <property type="term" value="C:phagophore assembly site membrane"/>
    <property type="evidence" value="ECO:0007669"/>
    <property type="project" value="TreeGrafter"/>
</dbReference>
<evidence type="ECO:0000313" key="2">
    <source>
        <dbReference type="EMBL" id="CEK99791.1"/>
    </source>
</evidence>
<dbReference type="PANTHER" id="PTHR19878">
    <property type="entry name" value="AUTOPHAGY PROTEIN 16-LIKE"/>
    <property type="match status" value="1"/>
</dbReference>
<dbReference type="GO" id="GO:0000045">
    <property type="term" value="P:autophagosome assembly"/>
    <property type="evidence" value="ECO:0007669"/>
    <property type="project" value="InterPro"/>
</dbReference>
<dbReference type="Pfam" id="PF00400">
    <property type="entry name" value="WD40"/>
    <property type="match status" value="1"/>
</dbReference>
<dbReference type="EMBL" id="HACG01052920">
    <property type="protein sequence ID" value="CEK99791.1"/>
    <property type="molecule type" value="Transcribed_RNA"/>
</dbReference>
<feature type="non-terminal residue" evidence="2">
    <location>
        <position position="1"/>
    </location>
</feature>
<reference evidence="2" key="1">
    <citation type="submission" date="2014-12" db="EMBL/GenBank/DDBJ databases">
        <title>Insight into the proteome of Arion vulgaris.</title>
        <authorList>
            <person name="Aradska J."/>
            <person name="Bulat T."/>
            <person name="Smidak R."/>
            <person name="Sarate P."/>
            <person name="Gangsoo J."/>
            <person name="Sialana F."/>
            <person name="Bilban M."/>
            <person name="Lubec G."/>
        </authorList>
    </citation>
    <scope>NUCLEOTIDE SEQUENCE</scope>
    <source>
        <tissue evidence="2">Skin</tissue>
    </source>
</reference>
<feature type="non-terminal residue" evidence="2">
    <location>
        <position position="91"/>
    </location>
</feature>
<dbReference type="AlphaFoldDB" id="A0A0B7C589"/>
<dbReference type="GO" id="GO:0000421">
    <property type="term" value="C:autophagosome membrane"/>
    <property type="evidence" value="ECO:0007669"/>
    <property type="project" value="TreeGrafter"/>
</dbReference>
<dbReference type="Gene3D" id="2.130.10.10">
    <property type="entry name" value="YVTN repeat-like/Quinoprotein amine dehydrogenase"/>
    <property type="match status" value="1"/>
</dbReference>
<dbReference type="InterPro" id="IPR036322">
    <property type="entry name" value="WD40_repeat_dom_sf"/>
</dbReference>
<dbReference type="GO" id="GO:0034274">
    <property type="term" value="C:Atg12-Atg5-Atg16 complex"/>
    <property type="evidence" value="ECO:0007669"/>
    <property type="project" value="TreeGrafter"/>
</dbReference>
<dbReference type="InterPro" id="IPR001680">
    <property type="entry name" value="WD40_rpt"/>
</dbReference>
<name>A0A0B7C589_9EUPU</name>
<keyword evidence="1" id="KW-0853">WD repeat</keyword>
<dbReference type="SUPFAM" id="SSF50978">
    <property type="entry name" value="WD40 repeat-like"/>
    <property type="match status" value="1"/>
</dbReference>
<feature type="repeat" description="WD" evidence="1">
    <location>
        <begin position="29"/>
        <end position="70"/>
    </location>
</feature>
<dbReference type="InterPro" id="IPR045160">
    <property type="entry name" value="ATG16"/>
</dbReference>
<protein>
    <submittedName>
        <fullName evidence="2">Uncharacterized protein</fullName>
    </submittedName>
</protein>
<gene>
    <name evidence="2" type="primary">ORF222148</name>
</gene>
<organism evidence="2">
    <name type="scientific">Arion vulgaris</name>
    <dbReference type="NCBI Taxonomy" id="1028688"/>
    <lineage>
        <taxon>Eukaryota</taxon>
        <taxon>Metazoa</taxon>
        <taxon>Spiralia</taxon>
        <taxon>Lophotrochozoa</taxon>
        <taxon>Mollusca</taxon>
        <taxon>Gastropoda</taxon>
        <taxon>Heterobranchia</taxon>
        <taxon>Euthyneura</taxon>
        <taxon>Panpulmonata</taxon>
        <taxon>Eupulmonata</taxon>
        <taxon>Stylommatophora</taxon>
        <taxon>Helicina</taxon>
        <taxon>Arionoidea</taxon>
        <taxon>Arionidae</taxon>
        <taxon>Arion</taxon>
    </lineage>
</organism>
<dbReference type="PANTHER" id="PTHR19878:SF8">
    <property type="entry name" value="AUTOPHAGY-RELATED 16, ISOFORM F"/>
    <property type="match status" value="1"/>
</dbReference>
<proteinExistence type="predicted"/>
<evidence type="ECO:0000256" key="1">
    <source>
        <dbReference type="PROSITE-ProRule" id="PRU00221"/>
    </source>
</evidence>
<sequence length="91" mass="9765">NQKVPSGGADRKIKLWEVHGGVCEPKGTLVGSNAGITSLDFSQDDLLVVGASNDFASRVWTVGDHRLRHTFTGHSGKVMSAKFLSEQKIVS</sequence>
<dbReference type="GO" id="GO:0043495">
    <property type="term" value="F:protein-membrane adaptor activity"/>
    <property type="evidence" value="ECO:0007669"/>
    <property type="project" value="TreeGrafter"/>
</dbReference>